<dbReference type="GO" id="GO:0005829">
    <property type="term" value="C:cytosol"/>
    <property type="evidence" value="ECO:0007669"/>
    <property type="project" value="TreeGrafter"/>
</dbReference>
<reference evidence="4" key="1">
    <citation type="journal article" date="2023" name="Nat. Commun.">
        <title>Diploid and tetraploid genomes of Acorus and the evolution of monocots.</title>
        <authorList>
            <person name="Ma L."/>
            <person name="Liu K.W."/>
            <person name="Li Z."/>
            <person name="Hsiao Y.Y."/>
            <person name="Qi Y."/>
            <person name="Fu T."/>
            <person name="Tang G.D."/>
            <person name="Zhang D."/>
            <person name="Sun W.H."/>
            <person name="Liu D.K."/>
            <person name="Li Y."/>
            <person name="Chen G.Z."/>
            <person name="Liu X.D."/>
            <person name="Liao X.Y."/>
            <person name="Jiang Y.T."/>
            <person name="Yu X."/>
            <person name="Hao Y."/>
            <person name="Huang J."/>
            <person name="Zhao X.W."/>
            <person name="Ke S."/>
            <person name="Chen Y.Y."/>
            <person name="Wu W.L."/>
            <person name="Hsu J.L."/>
            <person name="Lin Y.F."/>
            <person name="Huang M.D."/>
            <person name="Li C.Y."/>
            <person name="Huang L."/>
            <person name="Wang Z.W."/>
            <person name="Zhao X."/>
            <person name="Zhong W.Y."/>
            <person name="Peng D.H."/>
            <person name="Ahmad S."/>
            <person name="Lan S."/>
            <person name="Zhang J.S."/>
            <person name="Tsai W.C."/>
            <person name="Van de Peer Y."/>
            <person name="Liu Z.J."/>
        </authorList>
    </citation>
    <scope>NUCLEOTIDE SEQUENCE</scope>
    <source>
        <strain evidence="4">CP</strain>
    </source>
</reference>
<dbReference type="Proteomes" id="UP001180020">
    <property type="component" value="Unassembled WGS sequence"/>
</dbReference>
<evidence type="ECO:0000256" key="2">
    <source>
        <dbReference type="ARBA" id="ARBA00048248"/>
    </source>
</evidence>
<sequence>MEPITWPKGPFSGADSSVGGGEINDHHPKDGPNTQSQSERGGRPPRPGPHRVNHKRVPPPCLRRPSVLGIIVLSWFQRCGHRTVEPSGKSLERAELDVGTVERNSAGIETIINRILGANSDVGFDKDANLDNGSRNSFEILNNYGWWKEMGVLGFLKEVGRFARVGKMIAKESIKKMLDSVIEQTFLYGDNAEGAFWLSPSALSPYKFYQYFFTVPDSDVVSMEDIEELEAAMKRPGYVPNSVQWRLAEEATEALRTGAETKLDWETIEGIAEDVPSCLMDYDRVLNSYLVDLSESTGLLGSKSAAHHLMKQGGLYLKNKRVENEEKTIKAGLMESSILPMTALVRNGVELVVLEE</sequence>
<feature type="compositionally biased region" description="Basic residues" evidence="3">
    <location>
        <begin position="48"/>
        <end position="57"/>
    </location>
</feature>
<organism evidence="4 5">
    <name type="scientific">Acorus calamus</name>
    <name type="common">Sweet flag</name>
    <dbReference type="NCBI Taxonomy" id="4465"/>
    <lineage>
        <taxon>Eukaryota</taxon>
        <taxon>Viridiplantae</taxon>
        <taxon>Streptophyta</taxon>
        <taxon>Embryophyta</taxon>
        <taxon>Tracheophyta</taxon>
        <taxon>Spermatophyta</taxon>
        <taxon>Magnoliopsida</taxon>
        <taxon>Liliopsida</taxon>
        <taxon>Acoraceae</taxon>
        <taxon>Acorus</taxon>
    </lineage>
</organism>
<evidence type="ECO:0000313" key="4">
    <source>
        <dbReference type="EMBL" id="KAK1315239.1"/>
    </source>
</evidence>
<proteinExistence type="predicted"/>
<accession>A0AAV9EQV0</accession>
<dbReference type="InterPro" id="IPR036986">
    <property type="entry name" value="S4_RNA-bd_sf"/>
</dbReference>
<dbReference type="Gene3D" id="3.10.290.10">
    <property type="entry name" value="RNA-binding S4 domain"/>
    <property type="match status" value="1"/>
</dbReference>
<dbReference type="PANTHER" id="PTHR11766">
    <property type="entry name" value="TYROSYL-TRNA SYNTHETASE"/>
    <property type="match status" value="1"/>
</dbReference>
<keyword evidence="5" id="KW-1185">Reference proteome</keyword>
<comment type="catalytic activity">
    <reaction evidence="2">
        <text>tRNA(Tyr) + L-tyrosine + ATP = L-tyrosyl-tRNA(Tyr) + AMP + diphosphate + H(+)</text>
        <dbReference type="Rhea" id="RHEA:10220"/>
        <dbReference type="Rhea" id="RHEA-COMP:9706"/>
        <dbReference type="Rhea" id="RHEA-COMP:9707"/>
        <dbReference type="ChEBI" id="CHEBI:15378"/>
        <dbReference type="ChEBI" id="CHEBI:30616"/>
        <dbReference type="ChEBI" id="CHEBI:33019"/>
        <dbReference type="ChEBI" id="CHEBI:58315"/>
        <dbReference type="ChEBI" id="CHEBI:78442"/>
        <dbReference type="ChEBI" id="CHEBI:78536"/>
        <dbReference type="ChEBI" id="CHEBI:456215"/>
        <dbReference type="EC" id="6.1.1.1"/>
    </reaction>
</comment>
<protein>
    <recommendedName>
        <fullName evidence="1">Tyrosyl-tRNA synthetase</fullName>
    </recommendedName>
</protein>
<dbReference type="InterPro" id="IPR024088">
    <property type="entry name" value="Tyr-tRNA-ligase_bac-type"/>
</dbReference>
<dbReference type="GO" id="GO:0003723">
    <property type="term" value="F:RNA binding"/>
    <property type="evidence" value="ECO:0007669"/>
    <property type="project" value="InterPro"/>
</dbReference>
<name>A0AAV9EQV0_ACOCL</name>
<dbReference type="InterPro" id="IPR014729">
    <property type="entry name" value="Rossmann-like_a/b/a_fold"/>
</dbReference>
<evidence type="ECO:0000256" key="1">
    <source>
        <dbReference type="ARBA" id="ARBA00033323"/>
    </source>
</evidence>
<dbReference type="GO" id="GO:0004831">
    <property type="term" value="F:tyrosine-tRNA ligase activity"/>
    <property type="evidence" value="ECO:0007669"/>
    <property type="project" value="UniProtKB-EC"/>
</dbReference>
<dbReference type="EMBL" id="JAUJYO010000006">
    <property type="protein sequence ID" value="KAK1315239.1"/>
    <property type="molecule type" value="Genomic_DNA"/>
</dbReference>
<gene>
    <name evidence="4" type="ORF">QJS10_CPA06g02537</name>
</gene>
<dbReference type="GO" id="GO:0009570">
    <property type="term" value="C:chloroplast stroma"/>
    <property type="evidence" value="ECO:0007669"/>
    <property type="project" value="TreeGrafter"/>
</dbReference>
<evidence type="ECO:0000256" key="3">
    <source>
        <dbReference type="SAM" id="MobiDB-lite"/>
    </source>
</evidence>
<evidence type="ECO:0000313" key="5">
    <source>
        <dbReference type="Proteomes" id="UP001180020"/>
    </source>
</evidence>
<dbReference type="Gene3D" id="1.10.240.10">
    <property type="entry name" value="Tyrosyl-Transfer RNA Synthetase"/>
    <property type="match status" value="1"/>
</dbReference>
<comment type="caution">
    <text evidence="4">The sequence shown here is derived from an EMBL/GenBank/DDBJ whole genome shotgun (WGS) entry which is preliminary data.</text>
</comment>
<dbReference type="GO" id="GO:0043039">
    <property type="term" value="P:tRNA aminoacylation"/>
    <property type="evidence" value="ECO:0007669"/>
    <property type="project" value="TreeGrafter"/>
</dbReference>
<dbReference type="SUPFAM" id="SSF52374">
    <property type="entry name" value="Nucleotidylyl transferase"/>
    <property type="match status" value="1"/>
</dbReference>
<reference evidence="4" key="2">
    <citation type="submission" date="2023-06" db="EMBL/GenBank/DDBJ databases">
        <authorList>
            <person name="Ma L."/>
            <person name="Liu K.-W."/>
            <person name="Li Z."/>
            <person name="Hsiao Y.-Y."/>
            <person name="Qi Y."/>
            <person name="Fu T."/>
            <person name="Tang G."/>
            <person name="Zhang D."/>
            <person name="Sun W.-H."/>
            <person name="Liu D.-K."/>
            <person name="Li Y."/>
            <person name="Chen G.-Z."/>
            <person name="Liu X.-D."/>
            <person name="Liao X.-Y."/>
            <person name="Jiang Y.-T."/>
            <person name="Yu X."/>
            <person name="Hao Y."/>
            <person name="Huang J."/>
            <person name="Zhao X.-W."/>
            <person name="Ke S."/>
            <person name="Chen Y.-Y."/>
            <person name="Wu W.-L."/>
            <person name="Hsu J.-L."/>
            <person name="Lin Y.-F."/>
            <person name="Huang M.-D."/>
            <person name="Li C.-Y."/>
            <person name="Huang L."/>
            <person name="Wang Z.-W."/>
            <person name="Zhao X."/>
            <person name="Zhong W.-Y."/>
            <person name="Peng D.-H."/>
            <person name="Ahmad S."/>
            <person name="Lan S."/>
            <person name="Zhang J.-S."/>
            <person name="Tsai W.-C."/>
            <person name="Van De Peer Y."/>
            <person name="Liu Z.-J."/>
        </authorList>
    </citation>
    <scope>NUCLEOTIDE SEQUENCE</scope>
    <source>
        <strain evidence="4">CP</strain>
        <tissue evidence="4">Leaves</tissue>
    </source>
</reference>
<dbReference type="PANTHER" id="PTHR11766:SF0">
    <property type="entry name" value="TYROSINE--TRNA LIGASE, MITOCHONDRIAL"/>
    <property type="match status" value="1"/>
</dbReference>
<dbReference type="Gene3D" id="3.40.50.620">
    <property type="entry name" value="HUPs"/>
    <property type="match status" value="1"/>
</dbReference>
<dbReference type="GO" id="GO:0005739">
    <property type="term" value="C:mitochondrion"/>
    <property type="evidence" value="ECO:0007669"/>
    <property type="project" value="TreeGrafter"/>
</dbReference>
<dbReference type="AlphaFoldDB" id="A0AAV9EQV0"/>
<feature type="region of interest" description="Disordered" evidence="3">
    <location>
        <begin position="1"/>
        <end position="60"/>
    </location>
</feature>